<name>A0A4R5QFZ0_9PROT</name>
<feature type="chain" id="PRO_5020211597" evidence="1">
    <location>
        <begin position="20"/>
        <end position="111"/>
    </location>
</feature>
<reference evidence="2 3" key="1">
    <citation type="journal article" date="2016" name="J. Microbiol.">
        <title>Dankookia rubra gen. nov., sp. nov., an alphaproteobacterium isolated from sediment of a shallow stream.</title>
        <authorList>
            <person name="Kim W.H."/>
            <person name="Kim D.H."/>
            <person name="Kang K."/>
            <person name="Ahn T.Y."/>
        </authorList>
    </citation>
    <scope>NUCLEOTIDE SEQUENCE [LARGE SCALE GENOMIC DNA]</scope>
    <source>
        <strain evidence="2 3">JCM30602</strain>
    </source>
</reference>
<keyword evidence="3" id="KW-1185">Reference proteome</keyword>
<gene>
    <name evidence="2" type="ORF">E2C06_15045</name>
</gene>
<evidence type="ECO:0000313" key="2">
    <source>
        <dbReference type="EMBL" id="TDH61843.1"/>
    </source>
</evidence>
<feature type="signal peptide" evidence="1">
    <location>
        <begin position="1"/>
        <end position="19"/>
    </location>
</feature>
<dbReference type="EMBL" id="SMSJ01000017">
    <property type="protein sequence ID" value="TDH61843.1"/>
    <property type="molecule type" value="Genomic_DNA"/>
</dbReference>
<protein>
    <submittedName>
        <fullName evidence="2">Uncharacterized protein</fullName>
    </submittedName>
</protein>
<organism evidence="2 3">
    <name type="scientific">Dankookia rubra</name>
    <dbReference type="NCBI Taxonomy" id="1442381"/>
    <lineage>
        <taxon>Bacteria</taxon>
        <taxon>Pseudomonadati</taxon>
        <taxon>Pseudomonadota</taxon>
        <taxon>Alphaproteobacteria</taxon>
        <taxon>Acetobacterales</taxon>
        <taxon>Roseomonadaceae</taxon>
        <taxon>Dankookia</taxon>
    </lineage>
</organism>
<evidence type="ECO:0000313" key="3">
    <source>
        <dbReference type="Proteomes" id="UP000295096"/>
    </source>
</evidence>
<accession>A0A4R5QFZ0</accession>
<dbReference type="Proteomes" id="UP000295096">
    <property type="component" value="Unassembled WGS sequence"/>
</dbReference>
<keyword evidence="1" id="KW-0732">Signal</keyword>
<proteinExistence type="predicted"/>
<comment type="caution">
    <text evidence="2">The sequence shown here is derived from an EMBL/GenBank/DDBJ whole genome shotgun (WGS) entry which is preliminary data.</text>
</comment>
<dbReference type="RefSeq" id="WP_133289422.1">
    <property type="nucleotide sequence ID" value="NZ_SMSJ01000017.1"/>
</dbReference>
<sequence length="111" mass="10843">MRNGCVVALAVLLAGPAAAQGLPNIPGLGNAIPGLGRPQTPEEKRAFCGRAASAAARCVGAGGLSLDAVGLTSCLMKSMSPQDSLQLAQVAQRTGGSAGNLLGECGIGVSQ</sequence>
<evidence type="ECO:0000256" key="1">
    <source>
        <dbReference type="SAM" id="SignalP"/>
    </source>
</evidence>
<dbReference type="AlphaFoldDB" id="A0A4R5QFZ0"/>